<dbReference type="CDD" id="cd10437">
    <property type="entry name" value="GIY-YIG_HE_I-TevI_like"/>
    <property type="match status" value="1"/>
</dbReference>
<dbReference type="Pfam" id="PF01541">
    <property type="entry name" value="GIY-YIG"/>
    <property type="match status" value="1"/>
</dbReference>
<feature type="region of interest" description="Disordered" evidence="1">
    <location>
        <begin position="140"/>
        <end position="159"/>
    </location>
</feature>
<keyword evidence="2" id="KW-0472">Membrane</keyword>
<organism evidence="4">
    <name type="scientific">marine sediment metagenome</name>
    <dbReference type="NCBI Taxonomy" id="412755"/>
    <lineage>
        <taxon>unclassified sequences</taxon>
        <taxon>metagenomes</taxon>
        <taxon>ecological metagenomes</taxon>
    </lineage>
</organism>
<dbReference type="InterPro" id="IPR006350">
    <property type="entry name" value="Intron_endoG1"/>
</dbReference>
<feature type="domain" description="GIY-YIG" evidence="3">
    <location>
        <begin position="29"/>
        <end position="120"/>
    </location>
</feature>
<sequence length="159" mass="18167">MDLLVGHLLGDYIFQKRVALVNIVAIVILVGCVYAITNTKTNGVYIGSSVSGLEHRWSRHRKDLKAGKHHSVHLQRAWNKYGSLAFSADVLETVDDSKLLEREQFHLDDRKTNYPARLNYNVCWVAGSCLGMKHSEKRRYNESLSHMGKKRTKKSVDKQ</sequence>
<reference evidence="4" key="1">
    <citation type="journal article" date="2015" name="Nature">
        <title>Complex archaea that bridge the gap between prokaryotes and eukaryotes.</title>
        <authorList>
            <person name="Spang A."/>
            <person name="Saw J.H."/>
            <person name="Jorgensen S.L."/>
            <person name="Zaremba-Niedzwiedzka K."/>
            <person name="Martijn J."/>
            <person name="Lind A.E."/>
            <person name="van Eijk R."/>
            <person name="Schleper C."/>
            <person name="Guy L."/>
            <person name="Ettema T.J."/>
        </authorList>
    </citation>
    <scope>NUCLEOTIDE SEQUENCE</scope>
</reference>
<dbReference type="PROSITE" id="PS50164">
    <property type="entry name" value="GIY_YIG"/>
    <property type="match status" value="1"/>
</dbReference>
<name>A0A0F8XXG8_9ZZZZ</name>
<dbReference type="SUPFAM" id="SSF82771">
    <property type="entry name" value="GIY-YIG endonuclease"/>
    <property type="match status" value="1"/>
</dbReference>
<dbReference type="AlphaFoldDB" id="A0A0F8XXG8"/>
<dbReference type="GO" id="GO:0004519">
    <property type="term" value="F:endonuclease activity"/>
    <property type="evidence" value="ECO:0007669"/>
    <property type="project" value="InterPro"/>
</dbReference>
<gene>
    <name evidence="4" type="ORF">LCGC14_2969030</name>
</gene>
<keyword evidence="2" id="KW-0812">Transmembrane</keyword>
<protein>
    <recommendedName>
        <fullName evidence="3">GIY-YIG domain-containing protein</fullName>
    </recommendedName>
</protein>
<accession>A0A0F8XXG8</accession>
<keyword evidence="2" id="KW-1133">Transmembrane helix</keyword>
<feature type="transmembrane region" description="Helical" evidence="2">
    <location>
        <begin position="20"/>
        <end position="37"/>
    </location>
</feature>
<dbReference type="InterPro" id="IPR000305">
    <property type="entry name" value="GIY-YIG_endonuc"/>
</dbReference>
<dbReference type="SMART" id="SM00465">
    <property type="entry name" value="GIYc"/>
    <property type="match status" value="1"/>
</dbReference>
<comment type="caution">
    <text evidence="4">The sequence shown here is derived from an EMBL/GenBank/DDBJ whole genome shotgun (WGS) entry which is preliminary data.</text>
</comment>
<dbReference type="Gene3D" id="3.40.1440.10">
    <property type="entry name" value="GIY-YIG endonuclease"/>
    <property type="match status" value="1"/>
</dbReference>
<evidence type="ECO:0000313" key="4">
    <source>
        <dbReference type="EMBL" id="KKK65945.1"/>
    </source>
</evidence>
<dbReference type="EMBL" id="LAZR01060314">
    <property type="protein sequence ID" value="KKK65945.1"/>
    <property type="molecule type" value="Genomic_DNA"/>
</dbReference>
<proteinExistence type="predicted"/>
<dbReference type="InterPro" id="IPR035901">
    <property type="entry name" value="GIY-YIG_endonuc_sf"/>
</dbReference>
<evidence type="ECO:0000259" key="3">
    <source>
        <dbReference type="PROSITE" id="PS50164"/>
    </source>
</evidence>
<feature type="non-terminal residue" evidence="4">
    <location>
        <position position="159"/>
    </location>
</feature>
<evidence type="ECO:0000256" key="1">
    <source>
        <dbReference type="SAM" id="MobiDB-lite"/>
    </source>
</evidence>
<evidence type="ECO:0000256" key="2">
    <source>
        <dbReference type="SAM" id="Phobius"/>
    </source>
</evidence>
<dbReference type="NCBIfam" id="TIGR01453">
    <property type="entry name" value="grpIintron_endo"/>
    <property type="match status" value="1"/>
</dbReference>